<name>A0A6A5VNN5_9PLEO</name>
<sequence length="186" mass="20665">MSFSSGASSASDESAGSVPTPPTSTPHSPPESQAHDPQVSHQPPRSPQPNYKTLESLLLASVDLARSSFTRHSTFGINTPTAQYLRLHARVNKFLQKYQAYDFVGKGTYGYVLEIGILMRLAETALGLSHREITRLQCAQVEEQDELQRLGKRCCRDVDYLVFGGRDLDVERLPWNLKSEEASQEA</sequence>
<protein>
    <submittedName>
        <fullName evidence="2">Uncharacterized protein</fullName>
    </submittedName>
</protein>
<gene>
    <name evidence="2" type="ORF">BU23DRAFT_293745</name>
</gene>
<evidence type="ECO:0000256" key="1">
    <source>
        <dbReference type="SAM" id="MobiDB-lite"/>
    </source>
</evidence>
<feature type="compositionally biased region" description="Polar residues" evidence="1">
    <location>
        <begin position="39"/>
        <end position="51"/>
    </location>
</feature>
<dbReference type="EMBL" id="ML976663">
    <property type="protein sequence ID" value="KAF1977302.1"/>
    <property type="molecule type" value="Genomic_DNA"/>
</dbReference>
<feature type="compositionally biased region" description="Low complexity" evidence="1">
    <location>
        <begin position="1"/>
        <end position="18"/>
    </location>
</feature>
<dbReference type="AlphaFoldDB" id="A0A6A5VNN5"/>
<accession>A0A6A5VNN5</accession>
<proteinExistence type="predicted"/>
<feature type="compositionally biased region" description="Pro residues" evidence="1">
    <location>
        <begin position="19"/>
        <end position="29"/>
    </location>
</feature>
<dbReference type="Proteomes" id="UP000800036">
    <property type="component" value="Unassembled WGS sequence"/>
</dbReference>
<evidence type="ECO:0000313" key="2">
    <source>
        <dbReference type="EMBL" id="KAF1977302.1"/>
    </source>
</evidence>
<feature type="region of interest" description="Disordered" evidence="1">
    <location>
        <begin position="1"/>
        <end position="51"/>
    </location>
</feature>
<organism evidence="2 3">
    <name type="scientific">Bimuria novae-zelandiae CBS 107.79</name>
    <dbReference type="NCBI Taxonomy" id="1447943"/>
    <lineage>
        <taxon>Eukaryota</taxon>
        <taxon>Fungi</taxon>
        <taxon>Dikarya</taxon>
        <taxon>Ascomycota</taxon>
        <taxon>Pezizomycotina</taxon>
        <taxon>Dothideomycetes</taxon>
        <taxon>Pleosporomycetidae</taxon>
        <taxon>Pleosporales</taxon>
        <taxon>Massarineae</taxon>
        <taxon>Didymosphaeriaceae</taxon>
        <taxon>Bimuria</taxon>
    </lineage>
</organism>
<evidence type="ECO:0000313" key="3">
    <source>
        <dbReference type="Proteomes" id="UP000800036"/>
    </source>
</evidence>
<dbReference type="OrthoDB" id="3740279at2759"/>
<keyword evidence="3" id="KW-1185">Reference proteome</keyword>
<reference evidence="2" key="1">
    <citation type="journal article" date="2020" name="Stud. Mycol.">
        <title>101 Dothideomycetes genomes: a test case for predicting lifestyles and emergence of pathogens.</title>
        <authorList>
            <person name="Haridas S."/>
            <person name="Albert R."/>
            <person name="Binder M."/>
            <person name="Bloem J."/>
            <person name="Labutti K."/>
            <person name="Salamov A."/>
            <person name="Andreopoulos B."/>
            <person name="Baker S."/>
            <person name="Barry K."/>
            <person name="Bills G."/>
            <person name="Bluhm B."/>
            <person name="Cannon C."/>
            <person name="Castanera R."/>
            <person name="Culley D."/>
            <person name="Daum C."/>
            <person name="Ezra D."/>
            <person name="Gonzalez J."/>
            <person name="Henrissat B."/>
            <person name="Kuo A."/>
            <person name="Liang C."/>
            <person name="Lipzen A."/>
            <person name="Lutzoni F."/>
            <person name="Magnuson J."/>
            <person name="Mondo S."/>
            <person name="Nolan M."/>
            <person name="Ohm R."/>
            <person name="Pangilinan J."/>
            <person name="Park H.-J."/>
            <person name="Ramirez L."/>
            <person name="Alfaro M."/>
            <person name="Sun H."/>
            <person name="Tritt A."/>
            <person name="Yoshinaga Y."/>
            <person name="Zwiers L.-H."/>
            <person name="Turgeon B."/>
            <person name="Goodwin S."/>
            <person name="Spatafora J."/>
            <person name="Crous P."/>
            <person name="Grigoriev I."/>
        </authorList>
    </citation>
    <scope>NUCLEOTIDE SEQUENCE</scope>
    <source>
        <strain evidence="2">CBS 107.79</strain>
    </source>
</reference>